<dbReference type="VEuPathDB" id="TriTrypDB:Tc_MARK_5679"/>
<dbReference type="PANTHER" id="PTHR24114">
    <property type="entry name" value="LEUCINE RICH REPEAT FAMILY PROTEIN"/>
    <property type="match status" value="1"/>
</dbReference>
<comment type="caution">
    <text evidence="2">The sequence shown here is derived from an EMBL/GenBank/DDBJ whole genome shotgun (WGS) entry which is preliminary data.</text>
</comment>
<dbReference type="VEuPathDB" id="TriTrypDB:BCY84_19418"/>
<dbReference type="SMART" id="SM00368">
    <property type="entry name" value="LRR_RI"/>
    <property type="match status" value="8"/>
</dbReference>
<dbReference type="InterPro" id="IPR032675">
    <property type="entry name" value="LRR_dom_sf"/>
</dbReference>
<organism evidence="2 3">
    <name type="scientific">Trypanosoma cruzi</name>
    <dbReference type="NCBI Taxonomy" id="5693"/>
    <lineage>
        <taxon>Eukaryota</taxon>
        <taxon>Discoba</taxon>
        <taxon>Euglenozoa</taxon>
        <taxon>Kinetoplastea</taxon>
        <taxon>Metakinetoplastina</taxon>
        <taxon>Trypanosomatida</taxon>
        <taxon>Trypanosomatidae</taxon>
        <taxon>Trypanosoma</taxon>
        <taxon>Schizotrypanum</taxon>
    </lineage>
</organism>
<feature type="region of interest" description="Disordered" evidence="1">
    <location>
        <begin position="705"/>
        <end position="730"/>
    </location>
</feature>
<gene>
    <name evidence="2" type="ORF">C4B63_41g218</name>
</gene>
<dbReference type="VEuPathDB" id="TriTrypDB:C4B63_41g218"/>
<accession>A0A2V2VC16</accession>
<dbReference type="InterPro" id="IPR001611">
    <property type="entry name" value="Leu-rich_rpt"/>
</dbReference>
<dbReference type="SUPFAM" id="SSF52047">
    <property type="entry name" value="RNI-like"/>
    <property type="match status" value="1"/>
</dbReference>
<proteinExistence type="predicted"/>
<dbReference type="EMBL" id="PRFA01000041">
    <property type="protein sequence ID" value="PWU91853.1"/>
    <property type="molecule type" value="Genomic_DNA"/>
</dbReference>
<dbReference type="VEuPathDB" id="TriTrypDB:TcCL_ESM02323"/>
<dbReference type="VEuPathDB" id="TriTrypDB:TCDM_05011"/>
<dbReference type="Pfam" id="PF13516">
    <property type="entry name" value="LRR_6"/>
    <property type="match status" value="5"/>
</dbReference>
<protein>
    <submittedName>
        <fullName evidence="2">Uncharacterized protein</fullName>
    </submittedName>
</protein>
<dbReference type="VEuPathDB" id="TriTrypDB:TcBrA4_0067430"/>
<dbReference type="Gene3D" id="3.80.10.10">
    <property type="entry name" value="Ribonuclease Inhibitor"/>
    <property type="match status" value="4"/>
</dbReference>
<dbReference type="VEuPathDB" id="TriTrypDB:TCSYLVIO_006926"/>
<name>A0A2V2VC16_TRYCR</name>
<dbReference type="VEuPathDB" id="TriTrypDB:TcCLB.510887.70"/>
<dbReference type="AlphaFoldDB" id="A0A2V2VC16"/>
<evidence type="ECO:0000313" key="3">
    <source>
        <dbReference type="Proteomes" id="UP000246121"/>
    </source>
</evidence>
<reference evidence="2 3" key="1">
    <citation type="journal article" date="2018" name="Microb. Genom.">
        <title>Expanding an expanded genome: long-read sequencing of Trypanosoma cruzi.</title>
        <authorList>
            <person name="Berna L."/>
            <person name="Rodriguez M."/>
            <person name="Chiribao M.L."/>
            <person name="Parodi-Talice A."/>
            <person name="Pita S."/>
            <person name="Rijo G."/>
            <person name="Alvarez-Valin F."/>
            <person name="Robello C."/>
        </authorList>
    </citation>
    <scope>NUCLEOTIDE SEQUENCE [LARGE SCALE GENOMIC DNA]</scope>
    <source>
        <strain evidence="2 3">Dm28c</strain>
    </source>
</reference>
<sequence>MFASVGVSEEQVFGDLYLAWLKDTGEKNSNDSRKLFREVVERGFGERQIILRKERLGANVAASLAALLHRSPLARLDLHGNTLRDSGCEMVAHLIRDIPNLLYLDLGANDIGPLGIQTLSYVVAAHKKLQTLILGSSIKDAYANRINAASATSLLEGCLRNRTLRHLDLSGSTIGVPDAILNNHGGTGAVEFNVAPPPRSAGSSIFPTARRSQQGQSPLGFGSGKGLVGSATGAAASGRGMAEADGDIGGPFRRPIDVLSELISTSTTLTTLKLREVRLTTDAALRIIHSAMKSPSLSFVDLSGNALTGAVGDAFGELVWNRAGALQTSGLHTILLSNNPLIQPKSGMPAPKLFSALSMDRLVLRLHLDNCGVDDDAIEALCRALKRNGALQSLHLNQNAITSEGAVMLARALCVHIFLKEVSLEGNKIRDEGACAFAGMLETNQTLLSLNLAHTWMGERGLVALGVSLVENKTLLRLNIAENHFTEDATEAFASLLESNHHLLRCRMQGNSIGHHTVLRIEKITSRNREAHRNMEKDELEENVIHLHYQMYKLDEAHAELENLQRKKLELGRALETLEAQLKLDMAEAEKKDRDMKDAIENCITQEARCLEEKKRLDTELEEAKKQLEVDMETAKERLAAEVAVREKVEEEHRQLKLQLEDMMNNGPQREAAKRQQLKELNEDCQRWSLQRKEYRNAVVEAQASVNQLQERDGAGTKSKKGKKRAGKAK</sequence>
<dbReference type="VEuPathDB" id="TriTrypDB:TcG_02366"/>
<evidence type="ECO:0000256" key="1">
    <source>
        <dbReference type="SAM" id="MobiDB-lite"/>
    </source>
</evidence>
<feature type="compositionally biased region" description="Basic residues" evidence="1">
    <location>
        <begin position="718"/>
        <end position="730"/>
    </location>
</feature>
<evidence type="ECO:0000313" key="2">
    <source>
        <dbReference type="EMBL" id="PWU91853.1"/>
    </source>
</evidence>
<dbReference type="Proteomes" id="UP000246121">
    <property type="component" value="Unassembled WGS sequence"/>
</dbReference>
<dbReference type="VEuPathDB" id="TriTrypDB:ECC02_002458"/>
<dbReference type="PANTHER" id="PTHR24114:SF2">
    <property type="entry name" value="F-BOX DOMAIN-CONTAINING PROTEIN-RELATED"/>
    <property type="match status" value="1"/>
</dbReference>
<dbReference type="VEuPathDB" id="TriTrypDB:C3747_50g127"/>
<dbReference type="InterPro" id="IPR052394">
    <property type="entry name" value="LRR-containing"/>
</dbReference>
<dbReference type="VEuPathDB" id="TriTrypDB:TcCLB.506529.320"/>